<sequence length="227" mass="24880">MARLSVDPRCRGRRLGGFLILVLRDHTYRLGRAVVFDRRAVALSSATMRGMTRKVLLDPADRAAFTAQRQRFDFQLLLRGFVHQVADSESLARAGRILDRLGYVVHELDGGGWQDEGGLHDALAAELSFPGYYGRNLDALDDMLGDVAEFTFGSDPASSGTAVLIDNYDQVHNLSPWLATTVADVFCRAARYAAVVGHPFLVLLRSDADLGSVGGIHVRREGVPPEE</sequence>
<comment type="similarity">
    <text evidence="1">Belongs to the barstar family.</text>
</comment>
<evidence type="ECO:0000256" key="1">
    <source>
        <dbReference type="ARBA" id="ARBA00006845"/>
    </source>
</evidence>
<accession>A0ABN1Y6Z6</accession>
<dbReference type="InterPro" id="IPR000468">
    <property type="entry name" value="Barstar"/>
</dbReference>
<evidence type="ECO:0000259" key="2">
    <source>
        <dbReference type="Pfam" id="PF01337"/>
    </source>
</evidence>
<dbReference type="Pfam" id="PF01337">
    <property type="entry name" value="Barstar"/>
    <property type="match status" value="1"/>
</dbReference>
<feature type="domain" description="Barstar (barnase inhibitor)" evidence="2">
    <location>
        <begin position="105"/>
        <end position="204"/>
    </location>
</feature>
<keyword evidence="4" id="KW-1185">Reference proteome</keyword>
<organism evidence="3 4">
    <name type="scientific">Pseudonocardia kongjuensis</name>
    <dbReference type="NCBI Taxonomy" id="102227"/>
    <lineage>
        <taxon>Bacteria</taxon>
        <taxon>Bacillati</taxon>
        <taxon>Actinomycetota</taxon>
        <taxon>Actinomycetes</taxon>
        <taxon>Pseudonocardiales</taxon>
        <taxon>Pseudonocardiaceae</taxon>
        <taxon>Pseudonocardia</taxon>
    </lineage>
</organism>
<protein>
    <recommendedName>
        <fullName evidence="2">Barstar (barnase inhibitor) domain-containing protein</fullName>
    </recommendedName>
</protein>
<comment type="caution">
    <text evidence="3">The sequence shown here is derived from an EMBL/GenBank/DDBJ whole genome shotgun (WGS) entry which is preliminary data.</text>
</comment>
<gene>
    <name evidence="3" type="ORF">GCM10009613_55510</name>
</gene>
<evidence type="ECO:0000313" key="3">
    <source>
        <dbReference type="EMBL" id="GAA1399639.1"/>
    </source>
</evidence>
<dbReference type="RefSeq" id="WP_344027859.1">
    <property type="nucleotide sequence ID" value="NZ_BAAAJK010000048.1"/>
</dbReference>
<name>A0ABN1Y6Z6_9PSEU</name>
<dbReference type="Gene3D" id="3.30.370.10">
    <property type="entry name" value="Barstar-like"/>
    <property type="match status" value="1"/>
</dbReference>
<dbReference type="EMBL" id="BAAAJK010000048">
    <property type="protein sequence ID" value="GAA1399639.1"/>
    <property type="molecule type" value="Genomic_DNA"/>
</dbReference>
<proteinExistence type="inferred from homology"/>
<dbReference type="Proteomes" id="UP001501414">
    <property type="component" value="Unassembled WGS sequence"/>
</dbReference>
<reference evidence="3 4" key="1">
    <citation type="journal article" date="2019" name="Int. J. Syst. Evol. Microbiol.">
        <title>The Global Catalogue of Microorganisms (GCM) 10K type strain sequencing project: providing services to taxonomists for standard genome sequencing and annotation.</title>
        <authorList>
            <consortium name="The Broad Institute Genomics Platform"/>
            <consortium name="The Broad Institute Genome Sequencing Center for Infectious Disease"/>
            <person name="Wu L."/>
            <person name="Ma J."/>
        </authorList>
    </citation>
    <scope>NUCLEOTIDE SEQUENCE [LARGE SCALE GENOMIC DNA]</scope>
    <source>
        <strain evidence="3 4">JCM 11896</strain>
    </source>
</reference>
<evidence type="ECO:0000313" key="4">
    <source>
        <dbReference type="Proteomes" id="UP001501414"/>
    </source>
</evidence>
<dbReference type="SUPFAM" id="SSF52038">
    <property type="entry name" value="Barstar-related"/>
    <property type="match status" value="1"/>
</dbReference>
<dbReference type="InterPro" id="IPR035905">
    <property type="entry name" value="Barstar-like_sf"/>
</dbReference>